<dbReference type="GO" id="GO:0016747">
    <property type="term" value="F:acyltransferase activity, transferring groups other than amino-acyl groups"/>
    <property type="evidence" value="ECO:0007669"/>
    <property type="project" value="UniProtKB-ARBA"/>
</dbReference>
<comment type="caution">
    <text evidence="4">The sequence shown here is derived from an EMBL/GenBank/DDBJ whole genome shotgun (WGS) entry which is preliminary data.</text>
</comment>
<evidence type="ECO:0000256" key="2">
    <source>
        <dbReference type="ARBA" id="ARBA00023315"/>
    </source>
</evidence>
<evidence type="ECO:0000313" key="5">
    <source>
        <dbReference type="Proteomes" id="UP000636800"/>
    </source>
</evidence>
<dbReference type="PANTHER" id="PTHR31625">
    <property type="match status" value="1"/>
</dbReference>
<evidence type="ECO:0000256" key="1">
    <source>
        <dbReference type="ARBA" id="ARBA00022679"/>
    </source>
</evidence>
<evidence type="ECO:0000256" key="3">
    <source>
        <dbReference type="SAM" id="Phobius"/>
    </source>
</evidence>
<feature type="transmembrane region" description="Helical" evidence="3">
    <location>
        <begin position="187"/>
        <end position="208"/>
    </location>
</feature>
<keyword evidence="3" id="KW-0472">Membrane</keyword>
<organism evidence="4 5">
    <name type="scientific">Vanilla planifolia</name>
    <name type="common">Vanilla</name>
    <dbReference type="NCBI Taxonomy" id="51239"/>
    <lineage>
        <taxon>Eukaryota</taxon>
        <taxon>Viridiplantae</taxon>
        <taxon>Streptophyta</taxon>
        <taxon>Embryophyta</taxon>
        <taxon>Tracheophyta</taxon>
        <taxon>Spermatophyta</taxon>
        <taxon>Magnoliopsida</taxon>
        <taxon>Liliopsida</taxon>
        <taxon>Asparagales</taxon>
        <taxon>Orchidaceae</taxon>
        <taxon>Vanilloideae</taxon>
        <taxon>Vanilleae</taxon>
        <taxon>Vanilla</taxon>
    </lineage>
</organism>
<protein>
    <submittedName>
        <fullName evidence="4">Uncharacterized protein</fullName>
    </submittedName>
</protein>
<keyword evidence="3" id="KW-0812">Transmembrane</keyword>
<keyword evidence="5" id="KW-1185">Reference proteome</keyword>
<sequence>MSLLHELRVVEKCRVSPVIGNSDFDTIVVTAATSFDNFYELFTNYPRTAARFHPLLPLLPEKVILSVQVTLFPNYGIAISTTLYYTFVDGSNYTDFLKSWATISKLSETTALSHLPQLCFDRTLISVTRGMGGLFIKDIEDLKIETGSVLGRLTVTRCSPYALVCGLTCVSLVHARVEANGGEGVLLLIHGGISAAATYLGCLFLQLLRDMLRRDAEGAFEEVECWVRSMKECAEARALAVAGSPMLSLYEVDFEWGRPMKVELLSIEKTDLFAGRQWEEIKTHLSSQYDVI</sequence>
<dbReference type="InterPro" id="IPR023213">
    <property type="entry name" value="CAT-like_dom_sf"/>
</dbReference>
<dbReference type="OrthoDB" id="1873691at2759"/>
<dbReference type="Proteomes" id="UP000636800">
    <property type="component" value="Chromosome 10"/>
</dbReference>
<dbReference type="EMBL" id="JADCNL010000010">
    <property type="protein sequence ID" value="KAG0464513.1"/>
    <property type="molecule type" value="Genomic_DNA"/>
</dbReference>
<reference evidence="4 5" key="1">
    <citation type="journal article" date="2020" name="Nat. Food">
        <title>A phased Vanilla planifolia genome enables genetic improvement of flavour and production.</title>
        <authorList>
            <person name="Hasing T."/>
            <person name="Tang H."/>
            <person name="Brym M."/>
            <person name="Khazi F."/>
            <person name="Huang T."/>
            <person name="Chambers A.H."/>
        </authorList>
    </citation>
    <scope>NUCLEOTIDE SEQUENCE [LARGE SCALE GENOMIC DNA]</scope>
    <source>
        <tissue evidence="4">Leaf</tissue>
    </source>
</reference>
<gene>
    <name evidence="4" type="ORF">HPP92_020582</name>
</gene>
<dbReference type="InterPro" id="IPR051504">
    <property type="entry name" value="Plant_metabolite_acyltrans"/>
</dbReference>
<keyword evidence="2" id="KW-0012">Acyltransferase</keyword>
<keyword evidence="3" id="KW-1133">Transmembrane helix</keyword>
<dbReference type="Gene3D" id="3.30.559.10">
    <property type="entry name" value="Chloramphenicol acetyltransferase-like domain"/>
    <property type="match status" value="2"/>
</dbReference>
<accession>A0A835UK84</accession>
<proteinExistence type="predicted"/>
<dbReference type="AlphaFoldDB" id="A0A835UK84"/>
<dbReference type="Pfam" id="PF02458">
    <property type="entry name" value="Transferase"/>
    <property type="match status" value="1"/>
</dbReference>
<keyword evidence="1" id="KW-0808">Transferase</keyword>
<name>A0A835UK84_VANPL</name>
<evidence type="ECO:0000313" key="4">
    <source>
        <dbReference type="EMBL" id="KAG0464513.1"/>
    </source>
</evidence>